<gene>
    <name evidence="3" type="ORF">GCM10012275_64650</name>
</gene>
<comment type="caution">
    <text evidence="3">The sequence shown here is derived from an EMBL/GenBank/DDBJ whole genome shotgun (WGS) entry which is preliminary data.</text>
</comment>
<keyword evidence="4" id="KW-1185">Reference proteome</keyword>
<dbReference type="NCBIfam" id="TIGR01552">
    <property type="entry name" value="phd_fam"/>
    <property type="match status" value="1"/>
</dbReference>
<organism evidence="3 4">
    <name type="scientific">Longimycelium tulufanense</name>
    <dbReference type="NCBI Taxonomy" id="907463"/>
    <lineage>
        <taxon>Bacteria</taxon>
        <taxon>Bacillati</taxon>
        <taxon>Actinomycetota</taxon>
        <taxon>Actinomycetes</taxon>
        <taxon>Pseudonocardiales</taxon>
        <taxon>Pseudonocardiaceae</taxon>
        <taxon>Longimycelium</taxon>
    </lineage>
</organism>
<evidence type="ECO:0000256" key="2">
    <source>
        <dbReference type="RuleBase" id="RU362080"/>
    </source>
</evidence>
<evidence type="ECO:0000313" key="4">
    <source>
        <dbReference type="Proteomes" id="UP000637578"/>
    </source>
</evidence>
<comment type="function">
    <text evidence="2">Antitoxin component of a type II toxin-antitoxin (TA) system.</text>
</comment>
<dbReference type="InterPro" id="IPR036165">
    <property type="entry name" value="YefM-like_sf"/>
</dbReference>
<sequence>MRQPYNPGELYNLYMTAETHAGDVSGEIEIPLSDARDRLADLVDAAKHGTFVYLTRRGQRVAALVAADVAERYEQIEDDYWARRANDARQRLAAGEDDVISFERLLAETEGPQR</sequence>
<protein>
    <recommendedName>
        <fullName evidence="2">Antitoxin</fullName>
    </recommendedName>
</protein>
<comment type="similarity">
    <text evidence="1 2">Belongs to the phD/YefM antitoxin family.</text>
</comment>
<dbReference type="AlphaFoldDB" id="A0A8J3CJ56"/>
<name>A0A8J3CJ56_9PSEU</name>
<evidence type="ECO:0000256" key="1">
    <source>
        <dbReference type="ARBA" id="ARBA00009981"/>
    </source>
</evidence>
<dbReference type="Gene3D" id="3.40.1620.10">
    <property type="entry name" value="YefM-like domain"/>
    <property type="match status" value="1"/>
</dbReference>
<dbReference type="Pfam" id="PF02604">
    <property type="entry name" value="PhdYeFM_antitox"/>
    <property type="match status" value="1"/>
</dbReference>
<dbReference type="Proteomes" id="UP000637578">
    <property type="component" value="Unassembled WGS sequence"/>
</dbReference>
<dbReference type="InterPro" id="IPR006442">
    <property type="entry name" value="Antitoxin_Phd/YefM"/>
</dbReference>
<evidence type="ECO:0000313" key="3">
    <source>
        <dbReference type="EMBL" id="GGM84964.1"/>
    </source>
</evidence>
<reference evidence="3" key="1">
    <citation type="journal article" date="2014" name="Int. J. Syst. Evol. Microbiol.">
        <title>Complete genome sequence of Corynebacterium casei LMG S-19264T (=DSM 44701T), isolated from a smear-ripened cheese.</title>
        <authorList>
            <consortium name="US DOE Joint Genome Institute (JGI-PGF)"/>
            <person name="Walter F."/>
            <person name="Albersmeier A."/>
            <person name="Kalinowski J."/>
            <person name="Ruckert C."/>
        </authorList>
    </citation>
    <scope>NUCLEOTIDE SEQUENCE</scope>
    <source>
        <strain evidence="3">CGMCC 4.5737</strain>
    </source>
</reference>
<accession>A0A8J3CJ56</accession>
<reference evidence="3" key="2">
    <citation type="submission" date="2020-09" db="EMBL/GenBank/DDBJ databases">
        <authorList>
            <person name="Sun Q."/>
            <person name="Zhou Y."/>
        </authorList>
    </citation>
    <scope>NUCLEOTIDE SEQUENCE</scope>
    <source>
        <strain evidence="3">CGMCC 4.5737</strain>
    </source>
</reference>
<dbReference type="EMBL" id="BMMK01000087">
    <property type="protein sequence ID" value="GGM84964.1"/>
    <property type="molecule type" value="Genomic_DNA"/>
</dbReference>
<dbReference type="SUPFAM" id="SSF143120">
    <property type="entry name" value="YefM-like"/>
    <property type="match status" value="1"/>
</dbReference>
<proteinExistence type="inferred from homology"/>